<proteinExistence type="predicted"/>
<evidence type="ECO:0000259" key="4">
    <source>
        <dbReference type="PROSITE" id="PS50995"/>
    </source>
</evidence>
<comment type="caution">
    <text evidence="5">The sequence shown here is derived from an EMBL/GenBank/DDBJ whole genome shotgun (WGS) entry which is preliminary data.</text>
</comment>
<reference evidence="5" key="2">
    <citation type="submission" date="2020-09" db="EMBL/GenBank/DDBJ databases">
        <authorList>
            <person name="Sun Q."/>
            <person name="Ohkuma M."/>
        </authorList>
    </citation>
    <scope>NUCLEOTIDE SEQUENCE</scope>
    <source>
        <strain evidence="5">JCM 3090</strain>
    </source>
</reference>
<sequence length="155" mass="16545">MDKSARAGQEEARYRALDRLLELVVLLNEDMTGRLAADGLTESRARLLWVLRAAGPSTQRALADALGVSARTVTGLVDGLAGTGFVTREPHPTDRRAALVTFTARGADAVAALERERGGFAALLFDGMAPDRFAGLLAGLGELLDRLRPHLPVRS</sequence>
<dbReference type="InterPro" id="IPR036390">
    <property type="entry name" value="WH_DNA-bd_sf"/>
</dbReference>
<keyword evidence="3" id="KW-0804">Transcription</keyword>
<name>A0A8J3F7W7_9ACTN</name>
<evidence type="ECO:0000256" key="2">
    <source>
        <dbReference type="ARBA" id="ARBA00023125"/>
    </source>
</evidence>
<dbReference type="InterPro" id="IPR039422">
    <property type="entry name" value="MarR/SlyA-like"/>
</dbReference>
<dbReference type="EMBL" id="BMQB01000001">
    <property type="protein sequence ID" value="GGJ80848.1"/>
    <property type="molecule type" value="Genomic_DNA"/>
</dbReference>
<reference evidence="5" key="1">
    <citation type="journal article" date="2014" name="Int. J. Syst. Evol. Microbiol.">
        <title>Complete genome sequence of Corynebacterium casei LMG S-19264T (=DSM 44701T), isolated from a smear-ripened cheese.</title>
        <authorList>
            <consortium name="US DOE Joint Genome Institute (JGI-PGF)"/>
            <person name="Walter F."/>
            <person name="Albersmeier A."/>
            <person name="Kalinowski J."/>
            <person name="Ruckert C."/>
        </authorList>
    </citation>
    <scope>NUCLEOTIDE SEQUENCE</scope>
    <source>
        <strain evidence="5">JCM 3090</strain>
    </source>
</reference>
<evidence type="ECO:0000313" key="6">
    <source>
        <dbReference type="Proteomes" id="UP000649739"/>
    </source>
</evidence>
<dbReference type="Gene3D" id="1.10.10.10">
    <property type="entry name" value="Winged helix-like DNA-binding domain superfamily/Winged helix DNA-binding domain"/>
    <property type="match status" value="1"/>
</dbReference>
<organism evidence="5 6">
    <name type="scientific">Pilimelia anulata</name>
    <dbReference type="NCBI Taxonomy" id="53371"/>
    <lineage>
        <taxon>Bacteria</taxon>
        <taxon>Bacillati</taxon>
        <taxon>Actinomycetota</taxon>
        <taxon>Actinomycetes</taxon>
        <taxon>Micromonosporales</taxon>
        <taxon>Micromonosporaceae</taxon>
        <taxon>Pilimelia</taxon>
    </lineage>
</organism>
<feature type="domain" description="HTH marR-type" evidence="4">
    <location>
        <begin position="10"/>
        <end position="149"/>
    </location>
</feature>
<dbReference type="GO" id="GO:0003677">
    <property type="term" value="F:DNA binding"/>
    <property type="evidence" value="ECO:0007669"/>
    <property type="project" value="UniProtKB-KW"/>
</dbReference>
<dbReference type="GO" id="GO:0006950">
    <property type="term" value="P:response to stress"/>
    <property type="evidence" value="ECO:0007669"/>
    <property type="project" value="TreeGrafter"/>
</dbReference>
<dbReference type="Pfam" id="PF01047">
    <property type="entry name" value="MarR"/>
    <property type="match status" value="1"/>
</dbReference>
<dbReference type="PANTHER" id="PTHR33164:SF94">
    <property type="entry name" value="TRANSCRIPTIONAL REGULATORY PROTEIN-RELATED"/>
    <property type="match status" value="1"/>
</dbReference>
<dbReference type="InterPro" id="IPR036388">
    <property type="entry name" value="WH-like_DNA-bd_sf"/>
</dbReference>
<evidence type="ECO:0000256" key="3">
    <source>
        <dbReference type="ARBA" id="ARBA00023163"/>
    </source>
</evidence>
<evidence type="ECO:0000256" key="1">
    <source>
        <dbReference type="ARBA" id="ARBA00023015"/>
    </source>
</evidence>
<dbReference type="Proteomes" id="UP000649739">
    <property type="component" value="Unassembled WGS sequence"/>
</dbReference>
<protein>
    <recommendedName>
        <fullName evidence="4">HTH marR-type domain-containing protein</fullName>
    </recommendedName>
</protein>
<dbReference type="InterPro" id="IPR023187">
    <property type="entry name" value="Tscrpt_reg_MarR-type_CS"/>
</dbReference>
<accession>A0A8J3F7W7</accession>
<dbReference type="GO" id="GO:0003700">
    <property type="term" value="F:DNA-binding transcription factor activity"/>
    <property type="evidence" value="ECO:0007669"/>
    <property type="project" value="InterPro"/>
</dbReference>
<evidence type="ECO:0000313" key="5">
    <source>
        <dbReference type="EMBL" id="GGJ80848.1"/>
    </source>
</evidence>
<dbReference type="SUPFAM" id="SSF46785">
    <property type="entry name" value="Winged helix' DNA-binding domain"/>
    <property type="match status" value="1"/>
</dbReference>
<dbReference type="PANTHER" id="PTHR33164">
    <property type="entry name" value="TRANSCRIPTIONAL REGULATOR, MARR FAMILY"/>
    <property type="match status" value="1"/>
</dbReference>
<keyword evidence="1" id="KW-0805">Transcription regulation</keyword>
<keyword evidence="6" id="KW-1185">Reference proteome</keyword>
<keyword evidence="2" id="KW-0238">DNA-binding</keyword>
<dbReference type="PROSITE" id="PS01117">
    <property type="entry name" value="HTH_MARR_1"/>
    <property type="match status" value="1"/>
</dbReference>
<dbReference type="SMART" id="SM00347">
    <property type="entry name" value="HTH_MARR"/>
    <property type="match status" value="1"/>
</dbReference>
<dbReference type="RefSeq" id="WP_189168635.1">
    <property type="nucleotide sequence ID" value="NZ_BMQB01000001.1"/>
</dbReference>
<dbReference type="InterPro" id="IPR000835">
    <property type="entry name" value="HTH_MarR-typ"/>
</dbReference>
<gene>
    <name evidence="5" type="ORF">GCM10010123_08420</name>
</gene>
<dbReference type="PROSITE" id="PS50995">
    <property type="entry name" value="HTH_MARR_2"/>
    <property type="match status" value="1"/>
</dbReference>
<dbReference type="AlphaFoldDB" id="A0A8J3F7W7"/>